<proteinExistence type="predicted"/>
<gene>
    <name evidence="1" type="ORF">SDC9_153703</name>
</gene>
<comment type="caution">
    <text evidence="1">The sequence shown here is derived from an EMBL/GenBank/DDBJ whole genome shotgun (WGS) entry which is preliminary data.</text>
</comment>
<accession>A0A645EX27</accession>
<name>A0A645EX27_9ZZZZ</name>
<evidence type="ECO:0000313" key="1">
    <source>
        <dbReference type="EMBL" id="MPN06447.1"/>
    </source>
</evidence>
<sequence length="220" mass="23999">MIPAGAAGSLRIRSDDLDSGLDQVFPGFDVFRVALADQEDDGGGVRRTVFRQAFLPILRNQSAPGAGDGVDVVGERQRHHVGGDAVDHGPRLLSGTAVGLADHHILPGLLFPVFPELFVVGAIKFAGGIIRNVEQFHFFGGGDGCSQPQQETGQRFSKNLFYGVVHIEVSLSIPTVLLLSYHDSFHNPLRVSRNATPFHNLNYSSRVYRLKKKQSQTIPF</sequence>
<dbReference type="AlphaFoldDB" id="A0A645EX27"/>
<dbReference type="EMBL" id="VSSQ01052348">
    <property type="protein sequence ID" value="MPN06447.1"/>
    <property type="molecule type" value="Genomic_DNA"/>
</dbReference>
<reference evidence="1" key="1">
    <citation type="submission" date="2019-08" db="EMBL/GenBank/DDBJ databases">
        <authorList>
            <person name="Kucharzyk K."/>
            <person name="Murdoch R.W."/>
            <person name="Higgins S."/>
            <person name="Loffler F."/>
        </authorList>
    </citation>
    <scope>NUCLEOTIDE SEQUENCE</scope>
</reference>
<organism evidence="1">
    <name type="scientific">bioreactor metagenome</name>
    <dbReference type="NCBI Taxonomy" id="1076179"/>
    <lineage>
        <taxon>unclassified sequences</taxon>
        <taxon>metagenomes</taxon>
        <taxon>ecological metagenomes</taxon>
    </lineage>
</organism>
<protein>
    <submittedName>
        <fullName evidence="1">Uncharacterized protein</fullName>
    </submittedName>
</protein>